<dbReference type="GO" id="GO:0006508">
    <property type="term" value="P:proteolysis"/>
    <property type="evidence" value="ECO:0007669"/>
    <property type="project" value="UniProtKB-KW"/>
</dbReference>
<dbReference type="SUPFAM" id="SSF49452">
    <property type="entry name" value="Starch-binding domain-like"/>
    <property type="match status" value="2"/>
</dbReference>
<feature type="chain" id="PRO_5009524419" description="Peptidase S8/S53 domain-containing protein" evidence="8">
    <location>
        <begin position="33"/>
        <end position="681"/>
    </location>
</feature>
<protein>
    <recommendedName>
        <fullName evidence="9">Peptidase S8/S53 domain-containing protein</fullName>
    </recommendedName>
</protein>
<feature type="active site" description="Charge relay system" evidence="6">
    <location>
        <position position="345"/>
    </location>
</feature>
<accession>A0A1F6FLC6</accession>
<dbReference type="CDD" id="cd07477">
    <property type="entry name" value="Peptidases_S8_Subtilisin_subset"/>
    <property type="match status" value="1"/>
</dbReference>
<evidence type="ECO:0000256" key="3">
    <source>
        <dbReference type="ARBA" id="ARBA00022723"/>
    </source>
</evidence>
<dbReference type="PANTHER" id="PTHR43806:SF11">
    <property type="entry name" value="CEREVISIN-RELATED"/>
    <property type="match status" value="1"/>
</dbReference>
<keyword evidence="3" id="KW-0479">Metal-binding</keyword>
<dbReference type="InterPro" id="IPR015500">
    <property type="entry name" value="Peptidase_S8_subtilisin-rel"/>
</dbReference>
<dbReference type="InterPro" id="IPR037045">
    <property type="entry name" value="S8pro/Inhibitor_I9_sf"/>
</dbReference>
<dbReference type="AlphaFoldDB" id="A0A1F6FLC6"/>
<dbReference type="PROSITE" id="PS00137">
    <property type="entry name" value="SUBTILASE_HIS"/>
    <property type="match status" value="1"/>
</dbReference>
<gene>
    <name evidence="10" type="ORF">A3H15_00885</name>
</gene>
<evidence type="ECO:0000313" key="10">
    <source>
        <dbReference type="EMBL" id="OGG86626.1"/>
    </source>
</evidence>
<keyword evidence="8" id="KW-0732">Signal</keyword>
<reference evidence="10 11" key="1">
    <citation type="journal article" date="2016" name="Nat. Commun.">
        <title>Thousands of microbial genomes shed light on interconnected biogeochemical processes in an aquifer system.</title>
        <authorList>
            <person name="Anantharaman K."/>
            <person name="Brown C.T."/>
            <person name="Hug L.A."/>
            <person name="Sharon I."/>
            <person name="Castelle C.J."/>
            <person name="Probst A.J."/>
            <person name="Thomas B.C."/>
            <person name="Singh A."/>
            <person name="Wilkins M.J."/>
            <person name="Karaoz U."/>
            <person name="Brodie E.L."/>
            <person name="Williams K.H."/>
            <person name="Hubbard S.S."/>
            <person name="Banfield J.F."/>
        </authorList>
    </citation>
    <scope>NUCLEOTIDE SEQUENCE [LARGE SCALE GENOMIC DNA]</scope>
</reference>
<dbReference type="GO" id="GO:0004252">
    <property type="term" value="F:serine-type endopeptidase activity"/>
    <property type="evidence" value="ECO:0007669"/>
    <property type="project" value="UniProtKB-UniRule"/>
</dbReference>
<evidence type="ECO:0000256" key="6">
    <source>
        <dbReference type="PROSITE-ProRule" id="PRU01240"/>
    </source>
</evidence>
<dbReference type="SUPFAM" id="SSF54897">
    <property type="entry name" value="Protease propeptides/inhibitors"/>
    <property type="match status" value="1"/>
</dbReference>
<keyword evidence="5 6" id="KW-0720">Serine protease</keyword>
<sequence length="681" mass="69347">MSNILTRSLILGVVFSVAAIGAVVLLSSQVQAAENNSNRVDVFVSFDKTPGASERAIVERAGGTVRHSYTLVPAIAASVPESVIQGLQNSPHVTSVELDGTVYAVDVELDNAWGVKRVGSGTVHDGGNKGTGVKIGIIDSGVDYNHQDLNAVYAGGHDFVNNDTDPNDVYGHGTHVAGTACAEDNNSGVVGVTSECALYSLRVLNDSGSGSWSATIAAMEWAVANGLQVVNLSLGSSQDPGSTVKAAFDNAEAEGLVIVAAGGNSGNPPGNGNNVIYPAKYASVIAVAATDKNDTRPSWSSTGEEIELAAPGVSVLSTWNDADSPHNPQPIFFDGDWYKEGSGTSMASPHVAGVAALVIAAGITDANGNGRINDEVRAVLTSTADDIGAAGKDTHYGYGLVNAVVAVGAVAPPATGTISGTATDADTLDPIVGATVSDGTRQATTDANGDYSITDVPEGTYTVTASQEGYVNASQTNVVVTENTTTTVNFALTAIAYGAIEGIITDADSGNPIEGAIVTDGTRQATTDTTGYYLVTDVPEGDYTVTASAAGYQDATQLVAITGGSTIAADFVLQPVTEATMVTVNSITYTTEGGKNGDKHLNIHVSIVDDLGNSVANASVSIEIYLNALLKATGTGTTGSNGIVTFSYKNAPSGHYETKVTAVTVSGLSWDGSTPANGFDK</sequence>
<dbReference type="PRINTS" id="PR00723">
    <property type="entry name" value="SUBTILISIN"/>
</dbReference>
<feature type="active site" description="Charge relay system" evidence="6">
    <location>
        <position position="139"/>
    </location>
</feature>
<dbReference type="PANTHER" id="PTHR43806">
    <property type="entry name" value="PEPTIDASE S8"/>
    <property type="match status" value="1"/>
</dbReference>
<dbReference type="PROSITE" id="PS00136">
    <property type="entry name" value="SUBTILASE_ASP"/>
    <property type="match status" value="1"/>
</dbReference>
<dbReference type="SUPFAM" id="SSF52743">
    <property type="entry name" value="Subtilisin-like"/>
    <property type="match status" value="1"/>
</dbReference>
<organism evidence="10 11">
    <name type="scientific">Candidatus Kaiserbacteria bacterium RIFCSPLOWO2_12_FULL_50_28</name>
    <dbReference type="NCBI Taxonomy" id="1798527"/>
    <lineage>
        <taxon>Bacteria</taxon>
        <taxon>Candidatus Kaiseribacteriota</taxon>
    </lineage>
</organism>
<evidence type="ECO:0000256" key="4">
    <source>
        <dbReference type="ARBA" id="ARBA00022801"/>
    </source>
</evidence>
<dbReference type="InterPro" id="IPR023827">
    <property type="entry name" value="Peptidase_S8_Asp-AS"/>
</dbReference>
<keyword evidence="2 6" id="KW-0645">Protease</keyword>
<dbReference type="InterPro" id="IPR022398">
    <property type="entry name" value="Peptidase_S8_His-AS"/>
</dbReference>
<feature type="active site" description="Charge relay system" evidence="6">
    <location>
        <position position="172"/>
    </location>
</feature>
<dbReference type="GO" id="GO:0030246">
    <property type="term" value="F:carbohydrate binding"/>
    <property type="evidence" value="ECO:0007669"/>
    <property type="project" value="InterPro"/>
</dbReference>
<evidence type="ECO:0000259" key="9">
    <source>
        <dbReference type="Pfam" id="PF00082"/>
    </source>
</evidence>
<dbReference type="Gene3D" id="3.30.70.80">
    <property type="entry name" value="Peptidase S8 propeptide/proteinase inhibitor I9"/>
    <property type="match status" value="1"/>
</dbReference>
<evidence type="ECO:0000256" key="1">
    <source>
        <dbReference type="ARBA" id="ARBA00011073"/>
    </source>
</evidence>
<dbReference type="Proteomes" id="UP000177968">
    <property type="component" value="Unassembled WGS sequence"/>
</dbReference>
<dbReference type="InterPro" id="IPR050131">
    <property type="entry name" value="Peptidase_S8_subtilisin-like"/>
</dbReference>
<proteinExistence type="inferred from homology"/>
<dbReference type="Gene3D" id="3.40.50.200">
    <property type="entry name" value="Peptidase S8/S53 domain"/>
    <property type="match status" value="1"/>
</dbReference>
<keyword evidence="4 6" id="KW-0378">Hydrolase</keyword>
<evidence type="ECO:0000256" key="5">
    <source>
        <dbReference type="ARBA" id="ARBA00022825"/>
    </source>
</evidence>
<evidence type="ECO:0000256" key="8">
    <source>
        <dbReference type="SAM" id="SignalP"/>
    </source>
</evidence>
<dbReference type="EMBL" id="MFMO01000047">
    <property type="protein sequence ID" value="OGG86626.1"/>
    <property type="molecule type" value="Genomic_DNA"/>
</dbReference>
<dbReference type="InterPro" id="IPR023828">
    <property type="entry name" value="Peptidase_S8_Ser-AS"/>
</dbReference>
<name>A0A1F6FLC6_9BACT</name>
<feature type="signal peptide" evidence="8">
    <location>
        <begin position="1"/>
        <end position="32"/>
    </location>
</feature>
<comment type="similarity">
    <text evidence="1 6 7">Belongs to the peptidase S8 family.</text>
</comment>
<feature type="domain" description="Peptidase S8/S53" evidence="9">
    <location>
        <begin position="130"/>
        <end position="399"/>
    </location>
</feature>
<comment type="caution">
    <text evidence="10">The sequence shown here is derived from an EMBL/GenBank/DDBJ whole genome shotgun (WGS) entry which is preliminary data.</text>
</comment>
<dbReference type="InterPro" id="IPR013784">
    <property type="entry name" value="Carb-bd-like_fold"/>
</dbReference>
<dbReference type="Gene3D" id="2.60.40.1120">
    <property type="entry name" value="Carboxypeptidase-like, regulatory domain"/>
    <property type="match status" value="2"/>
</dbReference>
<dbReference type="PROSITE" id="PS51892">
    <property type="entry name" value="SUBTILASE"/>
    <property type="match status" value="1"/>
</dbReference>
<dbReference type="GO" id="GO:0046872">
    <property type="term" value="F:metal ion binding"/>
    <property type="evidence" value="ECO:0007669"/>
    <property type="project" value="UniProtKB-KW"/>
</dbReference>
<dbReference type="InterPro" id="IPR000209">
    <property type="entry name" value="Peptidase_S8/S53_dom"/>
</dbReference>
<dbReference type="Pfam" id="PF13620">
    <property type="entry name" value="CarboxypepD_reg"/>
    <property type="match status" value="2"/>
</dbReference>
<dbReference type="InterPro" id="IPR034202">
    <property type="entry name" value="Subtilisin_Carlsberg-like"/>
</dbReference>
<dbReference type="InterPro" id="IPR036852">
    <property type="entry name" value="Peptidase_S8/S53_dom_sf"/>
</dbReference>
<dbReference type="Pfam" id="PF00082">
    <property type="entry name" value="Peptidase_S8"/>
    <property type="match status" value="1"/>
</dbReference>
<dbReference type="PROSITE" id="PS00138">
    <property type="entry name" value="SUBTILASE_SER"/>
    <property type="match status" value="1"/>
</dbReference>
<evidence type="ECO:0000313" key="11">
    <source>
        <dbReference type="Proteomes" id="UP000177968"/>
    </source>
</evidence>
<evidence type="ECO:0000256" key="2">
    <source>
        <dbReference type="ARBA" id="ARBA00022670"/>
    </source>
</evidence>
<evidence type="ECO:0000256" key="7">
    <source>
        <dbReference type="RuleBase" id="RU003355"/>
    </source>
</evidence>